<reference evidence="5" key="1">
    <citation type="journal article" date="2019" name="Int. J. Syst. Evol. Microbiol.">
        <title>The Global Catalogue of Microorganisms (GCM) 10K type strain sequencing project: providing services to taxonomists for standard genome sequencing and annotation.</title>
        <authorList>
            <consortium name="The Broad Institute Genomics Platform"/>
            <consortium name="The Broad Institute Genome Sequencing Center for Infectious Disease"/>
            <person name="Wu L."/>
            <person name="Ma J."/>
        </authorList>
    </citation>
    <scope>NUCLEOTIDE SEQUENCE [LARGE SCALE GENOMIC DNA]</scope>
    <source>
        <strain evidence="5">IBRC-M 10987</strain>
    </source>
</reference>
<accession>A0ABV8KDR7</accession>
<evidence type="ECO:0000259" key="3">
    <source>
        <dbReference type="PROSITE" id="PS50125"/>
    </source>
</evidence>
<dbReference type="GO" id="GO:0005524">
    <property type="term" value="F:ATP binding"/>
    <property type="evidence" value="ECO:0007669"/>
    <property type="project" value="UniProtKB-KW"/>
</dbReference>
<dbReference type="Pfam" id="PF13191">
    <property type="entry name" value="AAA_16"/>
    <property type="match status" value="1"/>
</dbReference>
<evidence type="ECO:0000256" key="1">
    <source>
        <dbReference type="ARBA" id="ARBA00022741"/>
    </source>
</evidence>
<sequence>MSLNHENDHSSSWMEPRSMQFPGAALFIDIYGFTSLSKQLTAQGAAGIEQISILLNTYFDRMLSAIDRMGGEVVQFAGDALLAVWTVDPDEHSLEEAVLSAARCGLLLQRQLHDREMLPGLLLSLRMSIGAGDIESALVGGLDKEWELALAGEALSQIRACSAYAQAGRVLLSPEARSLIGKRYPSELTEAGSAFFSEEAHDEPPSESKDNEGTLLQDPAQAAQVDWSAELRLITVLFVKFSQSANKLDIGQLQPATVAIQQAMKLHGGTIHKISHDDKGSAVIAALGLPAHTHENDAFRAVRAALAMQERLKALGLGHRIGISTGLVFYGSIGNAVKREYTMLGDAMNLAARLMQHAPEQEIRCDAATREAAGGGVWFREEAPVMLKGLKEPQPLFTPLGLTGEARSSGQTLVGREREIAELRQRLDLLAQGSGSYVSLIGEAGIGKSHLLQFVLREAAARDVTVLRGAADAAEQLTPYYPWRSIFHALLRLDALPEDEDARQLAVLDTIRRSAPDLEHLAPLLTPVLPFAIADNAWTKPMTGQIRADNAHALMVRLLGHFAEATRTVLVLDDGHWADSSSWSLLLQAAGALPQALLIVASRPESEQVEAGEQASLQLPSSLTLRLMELSRDESLALIADRLGVERLPDEVGAFILSKSEGHPFFSEELAYAMRDSGVLEIHDGQCRVLRNLDELSDVHFPTTIQGIVRSRIDRLPQEEQLVLKVASVIGRIFTYAALDGTMPVAGGGEKLLALLETLTEANLTLREPSDTELTYLFKHVITQEVSYNLLLHSQRKQLHGTLASWYESQYSDLSPYYGLLAYHWSKAEDTDKTAYYLERVGLQAQRTGAYQEAVGAFTALVGGETFAESSASMAKWRRMLGEAYMGIGDMANASEQLCAALTLYGRPPASTPGRFKRDIARQAARQLLHRVIPERLVGPFSQSRRELLLEQSRCYWRLAEIAFFVNKPGDNLYHTLHGLNLAERAGISPELAQISGNMCVTAGIMSLHKLAKAYINQSLRTMNQIEELSAEAWVRMNISLYFTGTAQWKESMDYSGRAMDIYEKMGNRRYWEACSYLMVKALAYHHADFPASTALAAKIYESGRLSGNAQAKSWGLLAQAENALYNDKPPEALRLLSEAEALIPIHIGLTEEIRLHNLLALVHLRTGGLDEAKRYARQGLTLTNQSAATTYYSFDGYAALAETLIDLWQRESGDRIESRAAMDEAIGILRRFAKTFPIALPRLHGYEGSIAWHEGDRERARKLWKRSLQQARKLGMPYEASRTEAVMWQLDSRSS</sequence>
<dbReference type="InterPro" id="IPR027417">
    <property type="entry name" value="P-loop_NTPase"/>
</dbReference>
<dbReference type="SUPFAM" id="SSF48452">
    <property type="entry name" value="TPR-like"/>
    <property type="match status" value="2"/>
</dbReference>
<dbReference type="InterPro" id="IPR001054">
    <property type="entry name" value="A/G_cyclase"/>
</dbReference>
<protein>
    <submittedName>
        <fullName evidence="4">BREX system ATP-binding domain-containing protein</fullName>
    </submittedName>
</protein>
<proteinExistence type="predicted"/>
<feature type="domain" description="Guanylate cyclase" evidence="3">
    <location>
        <begin position="280"/>
        <end position="355"/>
    </location>
</feature>
<dbReference type="InterPro" id="IPR011990">
    <property type="entry name" value="TPR-like_helical_dom_sf"/>
</dbReference>
<dbReference type="InterPro" id="IPR029787">
    <property type="entry name" value="Nucleotide_cyclase"/>
</dbReference>
<feature type="domain" description="Guanylate cyclase" evidence="3">
    <location>
        <begin position="24"/>
        <end position="144"/>
    </location>
</feature>
<keyword evidence="1" id="KW-0547">Nucleotide-binding</keyword>
<dbReference type="SUPFAM" id="SSF55073">
    <property type="entry name" value="Nucleotide cyclase"/>
    <property type="match status" value="2"/>
</dbReference>
<dbReference type="PROSITE" id="PS50125">
    <property type="entry name" value="GUANYLATE_CYCLASE_2"/>
    <property type="match status" value="2"/>
</dbReference>
<dbReference type="Gene3D" id="1.25.40.10">
    <property type="entry name" value="Tetratricopeptide repeat domain"/>
    <property type="match status" value="2"/>
</dbReference>
<dbReference type="EMBL" id="JBHSAM010000036">
    <property type="protein sequence ID" value="MFC4104094.1"/>
    <property type="molecule type" value="Genomic_DNA"/>
</dbReference>
<dbReference type="SUPFAM" id="SSF52540">
    <property type="entry name" value="P-loop containing nucleoside triphosphate hydrolases"/>
    <property type="match status" value="1"/>
</dbReference>
<dbReference type="Pfam" id="PF00211">
    <property type="entry name" value="Guanylate_cyc"/>
    <property type="match status" value="2"/>
</dbReference>
<dbReference type="Gene3D" id="3.40.50.300">
    <property type="entry name" value="P-loop containing nucleotide triphosphate hydrolases"/>
    <property type="match status" value="1"/>
</dbReference>
<dbReference type="SMART" id="SM00044">
    <property type="entry name" value="CYCc"/>
    <property type="match status" value="1"/>
</dbReference>
<comment type="caution">
    <text evidence="4">The sequence shown here is derived from an EMBL/GenBank/DDBJ whole genome shotgun (WGS) entry which is preliminary data.</text>
</comment>
<dbReference type="InterPro" id="IPR041664">
    <property type="entry name" value="AAA_16"/>
</dbReference>
<evidence type="ECO:0000256" key="2">
    <source>
        <dbReference type="ARBA" id="ARBA00022840"/>
    </source>
</evidence>
<dbReference type="SMART" id="SM00028">
    <property type="entry name" value="TPR"/>
    <property type="match status" value="4"/>
</dbReference>
<evidence type="ECO:0000313" key="4">
    <source>
        <dbReference type="EMBL" id="MFC4104094.1"/>
    </source>
</evidence>
<dbReference type="PANTHER" id="PTHR16305:SF28">
    <property type="entry name" value="GUANYLATE CYCLASE DOMAIN-CONTAINING PROTEIN"/>
    <property type="match status" value="1"/>
</dbReference>
<dbReference type="CDD" id="cd07302">
    <property type="entry name" value="CHD"/>
    <property type="match status" value="2"/>
</dbReference>
<keyword evidence="5" id="KW-1185">Reference proteome</keyword>
<name>A0ABV8KDR7_9BACL</name>
<evidence type="ECO:0000313" key="5">
    <source>
        <dbReference type="Proteomes" id="UP001595715"/>
    </source>
</evidence>
<dbReference type="Gene3D" id="3.30.70.1230">
    <property type="entry name" value="Nucleotide cyclase"/>
    <property type="match status" value="2"/>
</dbReference>
<keyword evidence="2 4" id="KW-0067">ATP-binding</keyword>
<dbReference type="PANTHER" id="PTHR16305">
    <property type="entry name" value="TESTICULAR SOLUBLE ADENYLYL CYCLASE"/>
    <property type="match status" value="1"/>
</dbReference>
<dbReference type="Proteomes" id="UP001595715">
    <property type="component" value="Unassembled WGS sequence"/>
</dbReference>
<dbReference type="RefSeq" id="WP_377722634.1">
    <property type="nucleotide sequence ID" value="NZ_JBHSAM010000036.1"/>
</dbReference>
<organism evidence="4 5">
    <name type="scientific">Paenibacillus xanthanilyticus</name>
    <dbReference type="NCBI Taxonomy" id="1783531"/>
    <lineage>
        <taxon>Bacteria</taxon>
        <taxon>Bacillati</taxon>
        <taxon>Bacillota</taxon>
        <taxon>Bacilli</taxon>
        <taxon>Bacillales</taxon>
        <taxon>Paenibacillaceae</taxon>
        <taxon>Paenibacillus</taxon>
    </lineage>
</organism>
<dbReference type="InterPro" id="IPR019734">
    <property type="entry name" value="TPR_rpt"/>
</dbReference>
<gene>
    <name evidence="4" type="ORF">ACFOZ8_31190</name>
</gene>